<evidence type="ECO:0000256" key="3">
    <source>
        <dbReference type="SAM" id="SignalP"/>
    </source>
</evidence>
<dbReference type="SUPFAM" id="SSF55383">
    <property type="entry name" value="Copper amine oxidase, domain N"/>
    <property type="match status" value="1"/>
</dbReference>
<name>A0ABS4FTZ5_9BACL</name>
<dbReference type="InterPro" id="IPR021731">
    <property type="entry name" value="AMIN_dom"/>
</dbReference>
<evidence type="ECO:0000259" key="4">
    <source>
        <dbReference type="SMART" id="SM00646"/>
    </source>
</evidence>
<feature type="region of interest" description="Disordered" evidence="2">
    <location>
        <begin position="148"/>
        <end position="175"/>
    </location>
</feature>
<dbReference type="Gene3D" id="3.40.630.40">
    <property type="entry name" value="Zn-dependent exopeptidases"/>
    <property type="match status" value="1"/>
</dbReference>
<dbReference type="Proteomes" id="UP001519272">
    <property type="component" value="Unassembled WGS sequence"/>
</dbReference>
<evidence type="ECO:0000256" key="2">
    <source>
        <dbReference type="SAM" id="MobiDB-lite"/>
    </source>
</evidence>
<feature type="compositionally biased region" description="Basic and acidic residues" evidence="2">
    <location>
        <begin position="148"/>
        <end position="158"/>
    </location>
</feature>
<dbReference type="EC" id="3.5.1.28" evidence="5"/>
<gene>
    <name evidence="5" type="ORF">J2Z32_002701</name>
</gene>
<dbReference type="Pfam" id="PF01520">
    <property type="entry name" value="Amidase_3"/>
    <property type="match status" value="1"/>
</dbReference>
<dbReference type="PANTHER" id="PTHR30404:SF0">
    <property type="entry name" value="N-ACETYLMURAMOYL-L-ALANINE AMIDASE AMIC"/>
    <property type="match status" value="1"/>
</dbReference>
<dbReference type="Pfam" id="PF11741">
    <property type="entry name" value="AMIN"/>
    <property type="match status" value="1"/>
</dbReference>
<keyword evidence="6" id="KW-1185">Reference proteome</keyword>
<accession>A0ABS4FTZ5</accession>
<dbReference type="EMBL" id="JAGGKG010000012">
    <property type="protein sequence ID" value="MBP1906052.1"/>
    <property type="molecule type" value="Genomic_DNA"/>
</dbReference>
<organism evidence="5 6">
    <name type="scientific">Paenibacillus turicensis</name>
    <dbReference type="NCBI Taxonomy" id="160487"/>
    <lineage>
        <taxon>Bacteria</taxon>
        <taxon>Bacillati</taxon>
        <taxon>Bacillota</taxon>
        <taxon>Bacilli</taxon>
        <taxon>Bacillales</taxon>
        <taxon>Paenibacillaceae</taxon>
        <taxon>Paenibacillus</taxon>
    </lineage>
</organism>
<dbReference type="InterPro" id="IPR036582">
    <property type="entry name" value="Mao_N_sf"/>
</dbReference>
<dbReference type="Gene3D" id="2.60.40.3500">
    <property type="match status" value="1"/>
</dbReference>
<dbReference type="SUPFAM" id="SSF53187">
    <property type="entry name" value="Zn-dependent exopeptidases"/>
    <property type="match status" value="1"/>
</dbReference>
<feature type="domain" description="MurNAc-LAA" evidence="4">
    <location>
        <begin position="398"/>
        <end position="508"/>
    </location>
</feature>
<keyword evidence="1 5" id="KW-0378">Hydrolase</keyword>
<dbReference type="Pfam" id="PF07833">
    <property type="entry name" value="Cu_amine_oxidN1"/>
    <property type="match status" value="1"/>
</dbReference>
<feature type="signal peptide" evidence="3">
    <location>
        <begin position="1"/>
        <end position="25"/>
    </location>
</feature>
<sequence length="514" mass="56877">MMKKTVYLLLFSFLLVMLFPFDHSAAAEAPRQTKIILDGKELALAKNTEVTNIKGNVMVPLRIVVENLKYKVEWEPKTKGIVIKNEDKTIALTVNQQQAVVNKKEVLLNVAPIIQNQSTIVPLRFVGEQMGLDVKWDNSNKIVRLAQLEKEAPSDSETKPGSSTSSNSTQNKPPVVKVNHIKKVELIQNELHVAWDGDVKPTVSKIGNPERIIVDLPNTTYSDTFGNDHPLDASLKGALNITDPTTVTGVRYALFTQSPDQVRVVLDLTEATPYTVTQDAKSQQLIVKLDDSNLSQGSKPTEPTNTEPTTPTTPSTDPTQTPVTPTIPDYSNDGRNIVVIDPGHGGKDPGTSGISNTQEKDFTLAVGLKVQALLLQEPNIELYMTRVDDTYPTRPERVKLANDLQADVFVSIHGNSVLESPNANGTETYWYKRENSKQLATILHKHLLQQMGLKDRRVKEQSFEVIRETKMAASLVEVGFLSNLSDESFMFTEDGQNRAAQAIVDGIKEYLGLL</sequence>
<feature type="region of interest" description="Disordered" evidence="2">
    <location>
        <begin position="291"/>
        <end position="334"/>
    </location>
</feature>
<protein>
    <submittedName>
        <fullName evidence="5">N-acetylmuramoyl-L-alanine amidase</fullName>
        <ecNumber evidence="5">3.5.1.28</ecNumber>
    </submittedName>
</protein>
<evidence type="ECO:0000313" key="5">
    <source>
        <dbReference type="EMBL" id="MBP1906052.1"/>
    </source>
</evidence>
<comment type="caution">
    <text evidence="5">The sequence shown here is derived from an EMBL/GenBank/DDBJ whole genome shotgun (WGS) entry which is preliminary data.</text>
</comment>
<feature type="compositionally biased region" description="Low complexity" evidence="2">
    <location>
        <begin position="300"/>
        <end position="328"/>
    </location>
</feature>
<dbReference type="PANTHER" id="PTHR30404">
    <property type="entry name" value="N-ACETYLMURAMOYL-L-ALANINE AMIDASE"/>
    <property type="match status" value="1"/>
</dbReference>
<proteinExistence type="predicted"/>
<keyword evidence="3" id="KW-0732">Signal</keyword>
<reference evidence="5 6" key="1">
    <citation type="submission" date="2021-03" db="EMBL/GenBank/DDBJ databases">
        <title>Genomic Encyclopedia of Type Strains, Phase IV (KMG-IV): sequencing the most valuable type-strain genomes for metagenomic binning, comparative biology and taxonomic classification.</title>
        <authorList>
            <person name="Goeker M."/>
        </authorList>
    </citation>
    <scope>NUCLEOTIDE SEQUENCE [LARGE SCALE GENOMIC DNA]</scope>
    <source>
        <strain evidence="5 6">DSM 14349</strain>
    </source>
</reference>
<dbReference type="GO" id="GO:0008745">
    <property type="term" value="F:N-acetylmuramoyl-L-alanine amidase activity"/>
    <property type="evidence" value="ECO:0007669"/>
    <property type="project" value="UniProtKB-EC"/>
</dbReference>
<dbReference type="Gene3D" id="3.30.457.10">
    <property type="entry name" value="Copper amine oxidase-like, N-terminal domain"/>
    <property type="match status" value="1"/>
</dbReference>
<dbReference type="CDD" id="cd02696">
    <property type="entry name" value="MurNAc-LAA"/>
    <property type="match status" value="1"/>
</dbReference>
<dbReference type="InterPro" id="IPR012854">
    <property type="entry name" value="Cu_amine_oxidase-like_N"/>
</dbReference>
<feature type="chain" id="PRO_5046307178" evidence="3">
    <location>
        <begin position="26"/>
        <end position="514"/>
    </location>
</feature>
<evidence type="ECO:0000313" key="6">
    <source>
        <dbReference type="Proteomes" id="UP001519272"/>
    </source>
</evidence>
<dbReference type="InterPro" id="IPR050695">
    <property type="entry name" value="N-acetylmuramoyl_amidase_3"/>
</dbReference>
<feature type="compositionally biased region" description="Polar residues" evidence="2">
    <location>
        <begin position="159"/>
        <end position="172"/>
    </location>
</feature>
<dbReference type="SMART" id="SM00646">
    <property type="entry name" value="Ami_3"/>
    <property type="match status" value="1"/>
</dbReference>
<evidence type="ECO:0000256" key="1">
    <source>
        <dbReference type="ARBA" id="ARBA00022801"/>
    </source>
</evidence>
<dbReference type="InterPro" id="IPR002508">
    <property type="entry name" value="MurNAc-LAA_cat"/>
</dbReference>